<gene>
    <name evidence="2" type="ORF">MHBO_004096</name>
</gene>
<dbReference type="EMBL" id="JBDODL010003145">
    <property type="protein sequence ID" value="MES1922582.1"/>
    <property type="molecule type" value="Genomic_DNA"/>
</dbReference>
<feature type="compositionally biased region" description="Basic and acidic residues" evidence="1">
    <location>
        <begin position="113"/>
        <end position="139"/>
    </location>
</feature>
<proteinExistence type="predicted"/>
<evidence type="ECO:0000313" key="2">
    <source>
        <dbReference type="EMBL" id="MES1922582.1"/>
    </source>
</evidence>
<comment type="caution">
    <text evidence="2">The sequence shown here is derived from an EMBL/GenBank/DDBJ whole genome shotgun (WGS) entry which is preliminary data.</text>
</comment>
<accession>A0ABV2AT75</accession>
<organism evidence="2 3">
    <name type="scientific">Bonamia ostreae</name>
    <dbReference type="NCBI Taxonomy" id="126728"/>
    <lineage>
        <taxon>Eukaryota</taxon>
        <taxon>Sar</taxon>
        <taxon>Rhizaria</taxon>
        <taxon>Endomyxa</taxon>
        <taxon>Ascetosporea</taxon>
        <taxon>Haplosporida</taxon>
        <taxon>Bonamia</taxon>
    </lineage>
</organism>
<evidence type="ECO:0000313" key="3">
    <source>
        <dbReference type="Proteomes" id="UP001439008"/>
    </source>
</evidence>
<feature type="region of interest" description="Disordered" evidence="1">
    <location>
        <begin position="110"/>
        <end position="139"/>
    </location>
</feature>
<evidence type="ECO:0000256" key="1">
    <source>
        <dbReference type="SAM" id="MobiDB-lite"/>
    </source>
</evidence>
<name>A0ABV2AT75_9EUKA</name>
<keyword evidence="3" id="KW-1185">Reference proteome</keyword>
<feature type="compositionally biased region" description="Basic and acidic residues" evidence="1">
    <location>
        <begin position="23"/>
        <end position="35"/>
    </location>
</feature>
<sequence>MDETLKDQTNPEEVTETTAQTEAEQKQDTTPEEPKHKVKYNGEEIELSVSDLITNAQKGMNYDHVHEDLENTRKTSATAKAELDALTAALNQYGYDGSAQEIADMLTAQQRETTPDEVRKEREQEETKQQENQKFMDEL</sequence>
<feature type="non-terminal residue" evidence="2">
    <location>
        <position position="139"/>
    </location>
</feature>
<reference evidence="2 3" key="1">
    <citation type="journal article" date="2024" name="BMC Biol.">
        <title>Comparative genomics of Ascetosporea gives new insight into the evolutionary basis for animal parasitism in Rhizaria.</title>
        <authorList>
            <person name="Hiltunen Thoren M."/>
            <person name="Onut-Brannstrom I."/>
            <person name="Alfjorden A."/>
            <person name="Peckova H."/>
            <person name="Swords F."/>
            <person name="Hooper C."/>
            <person name="Holzer A.S."/>
            <person name="Bass D."/>
            <person name="Burki F."/>
        </authorList>
    </citation>
    <scope>NUCLEOTIDE SEQUENCE [LARGE SCALE GENOMIC DNA]</scope>
    <source>
        <strain evidence="2">20-A016</strain>
    </source>
</reference>
<dbReference type="Proteomes" id="UP001439008">
    <property type="component" value="Unassembled WGS sequence"/>
</dbReference>
<protein>
    <submittedName>
        <fullName evidence="2">Uncharacterized protein</fullName>
    </submittedName>
</protein>
<feature type="region of interest" description="Disordered" evidence="1">
    <location>
        <begin position="1"/>
        <end position="42"/>
    </location>
</feature>